<feature type="domain" description="C2H2-type" evidence="6">
    <location>
        <begin position="138"/>
        <end position="168"/>
    </location>
</feature>
<dbReference type="OMA" id="ITRTHEQ"/>
<feature type="compositionally biased region" description="Low complexity" evidence="5">
    <location>
        <begin position="930"/>
        <end position="955"/>
    </location>
</feature>
<feature type="region of interest" description="Disordered" evidence="5">
    <location>
        <begin position="681"/>
        <end position="983"/>
    </location>
</feature>
<dbReference type="PROSITE" id="PS00028">
    <property type="entry name" value="ZINC_FINGER_C2H2_1"/>
    <property type="match status" value="1"/>
</dbReference>
<feature type="compositionally biased region" description="Basic and acidic residues" evidence="5">
    <location>
        <begin position="886"/>
        <end position="896"/>
    </location>
</feature>
<feature type="compositionally biased region" description="Polar residues" evidence="5">
    <location>
        <begin position="320"/>
        <end position="363"/>
    </location>
</feature>
<feature type="compositionally biased region" description="Basic and acidic residues" evidence="5">
    <location>
        <begin position="305"/>
        <end position="316"/>
    </location>
</feature>
<feature type="compositionally biased region" description="Basic and acidic residues" evidence="5">
    <location>
        <begin position="726"/>
        <end position="737"/>
    </location>
</feature>
<feature type="compositionally biased region" description="Basic and acidic residues" evidence="5">
    <location>
        <begin position="168"/>
        <end position="177"/>
    </location>
</feature>
<evidence type="ECO:0000256" key="4">
    <source>
        <dbReference type="PROSITE-ProRule" id="PRU00042"/>
    </source>
</evidence>
<feature type="region of interest" description="Disordered" evidence="5">
    <location>
        <begin position="93"/>
        <end position="113"/>
    </location>
</feature>
<feature type="compositionally biased region" description="Basic residues" evidence="5">
    <location>
        <begin position="874"/>
        <end position="885"/>
    </location>
</feature>
<dbReference type="InterPro" id="IPR000467">
    <property type="entry name" value="G_patch_dom"/>
</dbReference>
<dbReference type="OrthoDB" id="29523at2759"/>
<feature type="region of interest" description="Disordered" evidence="5">
    <location>
        <begin position="1637"/>
        <end position="1680"/>
    </location>
</feature>
<evidence type="ECO:0000259" key="7">
    <source>
        <dbReference type="PROSITE" id="PS50174"/>
    </source>
</evidence>
<dbReference type="InterPro" id="IPR052445">
    <property type="entry name" value="ZnF-G_patch_domain"/>
</dbReference>
<evidence type="ECO:0000256" key="3">
    <source>
        <dbReference type="ARBA" id="ARBA00022833"/>
    </source>
</evidence>
<feature type="compositionally biased region" description="Basic and acidic residues" evidence="5">
    <location>
        <begin position="779"/>
        <end position="791"/>
    </location>
</feature>
<feature type="region of interest" description="Disordered" evidence="5">
    <location>
        <begin position="1917"/>
        <end position="1947"/>
    </location>
</feature>
<evidence type="ECO:0000256" key="5">
    <source>
        <dbReference type="SAM" id="MobiDB-lite"/>
    </source>
</evidence>
<feature type="region of interest" description="Disordered" evidence="5">
    <location>
        <begin position="1050"/>
        <end position="1166"/>
    </location>
</feature>
<feature type="compositionally biased region" description="Basic and acidic residues" evidence="5">
    <location>
        <begin position="479"/>
        <end position="490"/>
    </location>
</feature>
<feature type="compositionally biased region" description="Polar residues" evidence="5">
    <location>
        <begin position="504"/>
        <end position="513"/>
    </location>
</feature>
<feature type="compositionally biased region" description="Polar residues" evidence="5">
    <location>
        <begin position="1644"/>
        <end position="1654"/>
    </location>
</feature>
<feature type="compositionally biased region" description="Basic and acidic residues" evidence="5">
    <location>
        <begin position="184"/>
        <end position="202"/>
    </location>
</feature>
<feature type="compositionally biased region" description="Basic residues" evidence="5">
    <location>
        <begin position="373"/>
        <end position="382"/>
    </location>
</feature>
<feature type="region of interest" description="Disordered" evidence="5">
    <location>
        <begin position="164"/>
        <end position="626"/>
    </location>
</feature>
<dbReference type="RefSeq" id="XP_038078228.1">
    <property type="nucleotide sequence ID" value="XM_038222300.1"/>
</dbReference>
<evidence type="ECO:0000256" key="2">
    <source>
        <dbReference type="ARBA" id="ARBA00022771"/>
    </source>
</evidence>
<keyword evidence="1" id="KW-0479">Metal-binding</keyword>
<feature type="compositionally biased region" description="Polar residues" evidence="5">
    <location>
        <begin position="602"/>
        <end position="619"/>
    </location>
</feature>
<sequence>MKMAGIFARYNEPRDFQGQDLDHYEDGGDDIQRASVDVHIPEDNLGYRLLQKQGWKLGQGLGRKQQGLTEPLPIIIKSDGLGMGRMEMELEQAEEVTGHRRKMEVEKEDTEELRQKYKENAEKEKAKDDALSEMKASYYCELCNKQYKKHTEYENHINSYDHHHKQRLKDLKAREFGRTVGSKMKKEEKKRQKELKKLHEMAQLRAQPVDKSASNGGHKMAKKGKGEGKPASCESGGGWNSVPPPNIYDPKPGIEGQGDGNSRTETEDTSHNKPQVTADKKQSGPQERETRGKSLARKRLMAFAQEKKLSPSRQEELDNANKQNNFSFSFSKKTLTRIATTSVFEGDQTNATQGNDSESTAESTLLDDCPAKSTRKSKKVKINRSFGADQPGSSNASGKVNHVAFIKAEKISEQTETAKTETKATKANAKVTKYKTGECPSQNGPSIPKKPDEKAANKKVKSNSNKPCNEVSNSTEAETDAKNELKDHASLSDATPKPQRTKSHNPSCQTKDSQPAAATPQKQSPSENTTTSKTLASSTAKEGNGVTKTNSVEAPEVTCVVKKEPGTEETVDTNEKKMDGVCVGGCGNDEENTNKEEDRSLKPSQESTASHEATSSQADSKPPIFPVLEKVDEGYLAVRGQDDVTTLPWPMEMICYTQTEPVISFSVNPLHFEFRKLVNKNSTDSGDKVDKSTAAPGSKVEQSNQDPNPSLGGKISEVDNSQPVKDLTENPKDSSDRRHAKKRKKRRRKRRRSNRSGHSRSSDRSDDGRKKRHRSKSSHNYDRSHSPRKSNDEEDKSGTSNRKHKRRHRKHSASDYSSDDDYDRRSRRRKRSRDYSDDSQESDHERRRKSERRDSSRRSRSRSRSYSDDDRSSRKSHRRRSHSRHRDSDSDSDYERSRRHSRSRHSRSRSWSRSRSRSNSPRRHSDYRTSTRYSRSRSRSPLYRRSPLSSRPSTRPAILDKRKDDTAMKGRKLDESIGGKISTGCSNLKERVRKALKESIASEPSLKTDKPTSGISTKSKEKISDLLQNLANLEDQTQLTKGGGLVIESMSSVAPKPVKTSTAVTGKSQDSAVVKIKGEEGTASDDEEKDSPNGKLGSVFKVPSVPAPKIMKTTKQEGKNQSGNEAVVKSSQKKDESSSKADRKSPSPPSQTKDMSIPPEEMEKYRELQEQARLHVQQQMMQSQGQVPMQQGSHQGQAEEQQLTHGMHMMPITQGEVDGQHAEQYVDPSLGLQAAHPGLQGTPQVIQGNETVPLQAIQQGQVLAHDPNLAAGRIQLLPSHPGQMIVRPPGTVLAARPGLIPGQLVDTRTGQVLVRPPTPVISPRPGQLIDARTGQVVARPPGPVIAQHPAQVVDARTGQVLIRQPGPVVGPRPGQLVDARTGQVLIRQPGPVVGPRPGQLVDARTGQVLVARPVQVLPPRSGQVILAAPGQPQPVSLPSPGQEIPRHPSQPQLLVRETGEVLAAGPTISPSPSVSPGPSLTPGPAVTPAPMFTPGPTPGPALTPGAMLAHRPGLLPGQVLASSPQLAPGQMLPPRQFVKVVPGQPPVLVSEAEAMLGVQRLPSPAGVPFPIHHIRIPVPGTQAASPMMVPAGFPVRMHHVRTPSPQAHQMLHTPPQAHQVLHTSPQAHRMLHTPPQAHRMLHTPPQTLGVSEQHSSSPSPQPVSSSTPQPSLSPTSPLLVQAPSPSLVQIASPGPNPSPMRMMSPVPIAISPPGLPVNAMRIPSPMQVPSPVPVMSPVHAQPGHPGGIPAMFGTHLPPGVPLQSMLRLAHPSVPQAATSVAMPGLPPGAVRVTLPPGMAPGMVGGPRIALPAGVSMPGAFALPGARMGQPGAVIPAAAQVPGVPRMALPRGMVVPGGMAVPGSIAVPGGIAVPQGRPTPGGVAMPQRFSLPRMVQVPGMRPGMRPMMFAAAPGLRPPTNAAASLLGKPIFKPSDRGPGGPSPSPGSA</sequence>
<feature type="compositionally biased region" description="Basic and acidic residues" evidence="5">
    <location>
        <begin position="262"/>
        <end position="271"/>
    </location>
</feature>
<feature type="domain" description="G-patch" evidence="7">
    <location>
        <begin position="42"/>
        <end position="88"/>
    </location>
</feature>
<keyword evidence="9" id="KW-1185">Reference proteome</keyword>
<evidence type="ECO:0008006" key="10">
    <source>
        <dbReference type="Google" id="ProtNLM"/>
    </source>
</evidence>
<organism evidence="8 9">
    <name type="scientific">Patiria miniata</name>
    <name type="common">Bat star</name>
    <name type="synonym">Asterina miniata</name>
    <dbReference type="NCBI Taxonomy" id="46514"/>
    <lineage>
        <taxon>Eukaryota</taxon>
        <taxon>Metazoa</taxon>
        <taxon>Echinodermata</taxon>
        <taxon>Eleutherozoa</taxon>
        <taxon>Asterozoa</taxon>
        <taxon>Asteroidea</taxon>
        <taxon>Valvatacea</taxon>
        <taxon>Valvatida</taxon>
        <taxon>Asterinidae</taxon>
        <taxon>Patiria</taxon>
    </lineage>
</organism>
<dbReference type="Pfam" id="PF01585">
    <property type="entry name" value="G-patch"/>
    <property type="match status" value="1"/>
</dbReference>
<feature type="compositionally biased region" description="Polar residues" evidence="5">
    <location>
        <begin position="1059"/>
        <end position="1071"/>
    </location>
</feature>
<dbReference type="PANTHER" id="PTHR17614:SF14">
    <property type="entry name" value="G PATCH DOMAIN-CONTAINING PROTEIN 8-LIKE ISOFORM X5"/>
    <property type="match status" value="1"/>
</dbReference>
<dbReference type="SMART" id="SM00443">
    <property type="entry name" value="G_patch"/>
    <property type="match status" value="1"/>
</dbReference>
<dbReference type="PROSITE" id="PS50157">
    <property type="entry name" value="ZINC_FINGER_C2H2_2"/>
    <property type="match status" value="1"/>
</dbReference>
<feature type="compositionally biased region" description="Basic and acidic residues" evidence="5">
    <location>
        <begin position="1132"/>
        <end position="1145"/>
    </location>
</feature>
<name>A0A914BPM6_PATMI</name>
<dbReference type="InterPro" id="IPR013087">
    <property type="entry name" value="Znf_C2H2_type"/>
</dbReference>
<dbReference type="GeneID" id="119745743"/>
<feature type="compositionally biased region" description="Basic and acidic residues" evidence="5">
    <location>
        <begin position="407"/>
        <end position="424"/>
    </location>
</feature>
<feature type="compositionally biased region" description="Basic and acidic residues" evidence="5">
    <location>
        <begin position="833"/>
        <end position="845"/>
    </location>
</feature>
<evidence type="ECO:0000313" key="8">
    <source>
        <dbReference type="EnsemblMetazoa" id="XP_038078228.1"/>
    </source>
</evidence>
<feature type="compositionally biased region" description="Basic residues" evidence="5">
    <location>
        <begin position="897"/>
        <end position="922"/>
    </location>
</feature>
<protein>
    <recommendedName>
        <fullName evidence="10">G patch domain-containing protein 8</fullName>
    </recommendedName>
</protein>
<feature type="compositionally biased region" description="Basic and acidic residues" evidence="5">
    <location>
        <begin position="592"/>
        <end position="601"/>
    </location>
</feature>
<dbReference type="GO" id="GO:0008270">
    <property type="term" value="F:zinc ion binding"/>
    <property type="evidence" value="ECO:0007669"/>
    <property type="project" value="UniProtKB-KW"/>
</dbReference>
<evidence type="ECO:0000313" key="9">
    <source>
        <dbReference type="Proteomes" id="UP000887568"/>
    </source>
</evidence>
<feature type="compositionally biased region" description="Basic and acidic residues" evidence="5">
    <location>
        <begin position="958"/>
        <end position="977"/>
    </location>
</feature>
<feature type="compositionally biased region" description="Basic residues" evidence="5">
    <location>
        <begin position="801"/>
        <end position="811"/>
    </location>
</feature>
<dbReference type="PROSITE" id="PS50174">
    <property type="entry name" value="G_PATCH"/>
    <property type="match status" value="1"/>
</dbReference>
<dbReference type="Proteomes" id="UP000887568">
    <property type="component" value="Unplaced"/>
</dbReference>
<feature type="compositionally biased region" description="Basic and acidic residues" evidence="5">
    <location>
        <begin position="278"/>
        <end position="292"/>
    </location>
</feature>
<feature type="compositionally biased region" description="Basic residues" evidence="5">
    <location>
        <begin position="738"/>
        <end position="758"/>
    </location>
</feature>
<keyword evidence="2 4" id="KW-0863">Zinc-finger</keyword>
<reference evidence="8" key="1">
    <citation type="submission" date="2022-11" db="UniProtKB">
        <authorList>
            <consortium name="EnsemblMetazoa"/>
        </authorList>
    </citation>
    <scope>IDENTIFICATION</scope>
</reference>
<dbReference type="PANTHER" id="PTHR17614">
    <property type="entry name" value="ZINC FINGER-CONTAINING"/>
    <property type="match status" value="1"/>
</dbReference>
<proteinExistence type="predicted"/>
<keyword evidence="3" id="KW-0862">Zinc</keyword>
<evidence type="ECO:0000259" key="6">
    <source>
        <dbReference type="PROSITE" id="PS50157"/>
    </source>
</evidence>
<dbReference type="GO" id="GO:0003676">
    <property type="term" value="F:nucleic acid binding"/>
    <property type="evidence" value="ECO:0007669"/>
    <property type="project" value="InterPro"/>
</dbReference>
<feature type="compositionally biased region" description="Low complexity" evidence="5">
    <location>
        <begin position="529"/>
        <end position="541"/>
    </location>
</feature>
<feature type="region of interest" description="Disordered" evidence="5">
    <location>
        <begin position="996"/>
        <end position="1020"/>
    </location>
</feature>
<dbReference type="EnsemblMetazoa" id="XM_038222300.1">
    <property type="protein sequence ID" value="XP_038078228.1"/>
    <property type="gene ID" value="LOC119745743"/>
</dbReference>
<accession>A0A914BPM6</accession>
<feature type="compositionally biased region" description="Basic and acidic residues" evidence="5">
    <location>
        <begin position="760"/>
        <end position="769"/>
    </location>
</feature>
<evidence type="ECO:0000256" key="1">
    <source>
        <dbReference type="ARBA" id="ARBA00022723"/>
    </source>
</evidence>
<feature type="compositionally biased region" description="Low complexity" evidence="5">
    <location>
        <begin position="1655"/>
        <end position="1680"/>
    </location>
</feature>